<sequence length="341" mass="37976">MFVRQRTAQQEQQQEYPVPGQSSLAMNRSEATRSGWQRAAIRHAFRIFLAIILVFYISFRGKSRASHASVTGSTRIVAIGDLHGDHKNALVVFRLAGLVDAQGDWIAGSTTLVQTGDFVDRGPDTIVLYQWIKKLTEQADKVGGKVIPLLGNHEVMNFMGDWRYVTEEDVASFGGEEARREAWSKEGWLGQYIRTWDLTTIVNNTVFLHGGLHPKWARRGIAALNNETHLALNTMSNAELRQLPLFHGDGPLWYRGYAQDPERIVCSLLEEALKTVNATRMVIGHTPQLDSGHILSRCNNRVHIIDVGISAVYGGNHAALEILGDRVTAIYDSHNVVIVDG</sequence>
<organism evidence="4 5">
    <name type="scientific">Powellomyces hirtus</name>
    <dbReference type="NCBI Taxonomy" id="109895"/>
    <lineage>
        <taxon>Eukaryota</taxon>
        <taxon>Fungi</taxon>
        <taxon>Fungi incertae sedis</taxon>
        <taxon>Chytridiomycota</taxon>
        <taxon>Chytridiomycota incertae sedis</taxon>
        <taxon>Chytridiomycetes</taxon>
        <taxon>Spizellomycetales</taxon>
        <taxon>Powellomycetaceae</taxon>
        <taxon>Powellomyces</taxon>
    </lineage>
</organism>
<evidence type="ECO:0000256" key="1">
    <source>
        <dbReference type="SAM" id="MobiDB-lite"/>
    </source>
</evidence>
<keyword evidence="2" id="KW-0812">Transmembrane</keyword>
<evidence type="ECO:0000313" key="5">
    <source>
        <dbReference type="Proteomes" id="UP000318582"/>
    </source>
</evidence>
<dbReference type="Proteomes" id="UP000318582">
    <property type="component" value="Unassembled WGS sequence"/>
</dbReference>
<gene>
    <name evidence="4" type="ORF">PhCBS80983_g05968</name>
</gene>
<accession>A0A507DS81</accession>
<dbReference type="AlphaFoldDB" id="A0A507DS81"/>
<dbReference type="PANTHER" id="PTHR46546:SF4">
    <property type="entry name" value="SHEWANELLA-LIKE PROTEIN PHOSPHATASE 1"/>
    <property type="match status" value="1"/>
</dbReference>
<evidence type="ECO:0000313" key="4">
    <source>
        <dbReference type="EMBL" id="TPX54321.1"/>
    </source>
</evidence>
<dbReference type="PANTHER" id="PTHR46546">
    <property type="entry name" value="SHEWANELLA-LIKE PROTEIN PHOSPHATASE 1"/>
    <property type="match status" value="1"/>
</dbReference>
<protein>
    <recommendedName>
        <fullName evidence="3">Calcineurin-like phosphoesterase domain-containing protein</fullName>
    </recommendedName>
</protein>
<keyword evidence="5" id="KW-1185">Reference proteome</keyword>
<keyword evidence="2" id="KW-1133">Transmembrane helix</keyword>
<dbReference type="Gene3D" id="3.60.21.10">
    <property type="match status" value="1"/>
</dbReference>
<name>A0A507DS81_9FUNG</name>
<evidence type="ECO:0000256" key="2">
    <source>
        <dbReference type="SAM" id="Phobius"/>
    </source>
</evidence>
<dbReference type="EMBL" id="QEAQ01000160">
    <property type="protein sequence ID" value="TPX54321.1"/>
    <property type="molecule type" value="Genomic_DNA"/>
</dbReference>
<reference evidence="4 5" key="1">
    <citation type="journal article" date="2019" name="Sci. Rep.">
        <title>Comparative genomics of chytrid fungi reveal insights into the obligate biotrophic and pathogenic lifestyle of Synchytrium endobioticum.</title>
        <authorList>
            <person name="van de Vossenberg B.T.L.H."/>
            <person name="Warris S."/>
            <person name="Nguyen H.D.T."/>
            <person name="van Gent-Pelzer M.P.E."/>
            <person name="Joly D.L."/>
            <person name="van de Geest H.C."/>
            <person name="Bonants P.J.M."/>
            <person name="Smith D.S."/>
            <person name="Levesque C.A."/>
            <person name="van der Lee T.A.J."/>
        </authorList>
    </citation>
    <scope>NUCLEOTIDE SEQUENCE [LARGE SCALE GENOMIC DNA]</scope>
    <source>
        <strain evidence="4 5">CBS 809.83</strain>
    </source>
</reference>
<feature type="domain" description="Calcineurin-like phosphoesterase" evidence="3">
    <location>
        <begin position="75"/>
        <end position="288"/>
    </location>
</feature>
<dbReference type="GO" id="GO:0016787">
    <property type="term" value="F:hydrolase activity"/>
    <property type="evidence" value="ECO:0007669"/>
    <property type="project" value="InterPro"/>
</dbReference>
<dbReference type="InterPro" id="IPR029052">
    <property type="entry name" value="Metallo-depent_PP-like"/>
</dbReference>
<comment type="caution">
    <text evidence="4">The sequence shown here is derived from an EMBL/GenBank/DDBJ whole genome shotgun (WGS) entry which is preliminary data.</text>
</comment>
<dbReference type="Pfam" id="PF00149">
    <property type="entry name" value="Metallophos"/>
    <property type="match status" value="1"/>
</dbReference>
<proteinExistence type="predicted"/>
<dbReference type="SUPFAM" id="SSF56300">
    <property type="entry name" value="Metallo-dependent phosphatases"/>
    <property type="match status" value="1"/>
</dbReference>
<dbReference type="STRING" id="109895.A0A507DS81"/>
<evidence type="ECO:0000259" key="3">
    <source>
        <dbReference type="Pfam" id="PF00149"/>
    </source>
</evidence>
<dbReference type="InterPro" id="IPR004843">
    <property type="entry name" value="Calcineurin-like_PHP"/>
</dbReference>
<keyword evidence="2" id="KW-0472">Membrane</keyword>
<feature type="transmembrane region" description="Helical" evidence="2">
    <location>
        <begin position="43"/>
        <end position="59"/>
    </location>
</feature>
<feature type="region of interest" description="Disordered" evidence="1">
    <location>
        <begin position="1"/>
        <end position="29"/>
    </location>
</feature>